<feature type="compositionally biased region" description="Polar residues" evidence="1">
    <location>
        <begin position="52"/>
        <end position="61"/>
    </location>
</feature>
<evidence type="ECO:0000313" key="2">
    <source>
        <dbReference type="EMBL" id="CEO47053.1"/>
    </source>
</evidence>
<proteinExistence type="predicted"/>
<feature type="region of interest" description="Disordered" evidence="1">
    <location>
        <begin position="438"/>
        <end position="515"/>
    </location>
</feature>
<reference evidence="2" key="1">
    <citation type="submission" date="2015-01" db="EMBL/GenBank/DDBJ databases">
        <authorList>
            <person name="Durling Mikael"/>
        </authorList>
    </citation>
    <scope>NUCLEOTIDE SEQUENCE</scope>
</reference>
<dbReference type="EMBL" id="CDPU01000006">
    <property type="protein sequence ID" value="CEO47053.1"/>
    <property type="molecule type" value="Genomic_DNA"/>
</dbReference>
<dbReference type="AlphaFoldDB" id="A0A0B7JPY5"/>
<feature type="region of interest" description="Disordered" evidence="1">
    <location>
        <begin position="86"/>
        <end position="160"/>
    </location>
</feature>
<protein>
    <submittedName>
        <fullName evidence="2">Uncharacterized protein</fullName>
    </submittedName>
</protein>
<feature type="region of interest" description="Disordered" evidence="1">
    <location>
        <begin position="1"/>
        <end position="65"/>
    </location>
</feature>
<feature type="compositionally biased region" description="Basic residues" evidence="1">
    <location>
        <begin position="458"/>
        <end position="472"/>
    </location>
</feature>
<gene>
    <name evidence="2" type="ORF">BN869_000003108_1</name>
</gene>
<feature type="compositionally biased region" description="Low complexity" evidence="1">
    <location>
        <begin position="144"/>
        <end position="155"/>
    </location>
</feature>
<evidence type="ECO:0000256" key="1">
    <source>
        <dbReference type="SAM" id="MobiDB-lite"/>
    </source>
</evidence>
<name>A0A0B7JPY5_BIOOC</name>
<organism evidence="2">
    <name type="scientific">Bionectria ochroleuca</name>
    <name type="common">Gliocladium roseum</name>
    <dbReference type="NCBI Taxonomy" id="29856"/>
    <lineage>
        <taxon>Eukaryota</taxon>
        <taxon>Fungi</taxon>
        <taxon>Dikarya</taxon>
        <taxon>Ascomycota</taxon>
        <taxon>Pezizomycotina</taxon>
        <taxon>Sordariomycetes</taxon>
        <taxon>Hypocreomycetidae</taxon>
        <taxon>Hypocreales</taxon>
        <taxon>Bionectriaceae</taxon>
        <taxon>Clonostachys</taxon>
    </lineage>
</organism>
<sequence length="629" mass="69913">MSPLQRLRATRPRVLRRSEVPKTPEPLAQDEMEEPPSPPRQRFRLKRRVGSLPNTEPTQQFLERVAGADVPIPSIEEPVVYDDSMVDTLGFDGHTYPASDDGYPSEEGHFKRNSPPKTPAPSHTPALSPQRHHDWSVDSLSGIESSPEYESSRPSTARSTQTSASLFSHFSFTSEELGECISPEPVAQDRYDAYLRVEDAEKTVRASDRISVRRKAPWSKAMNQHLWNTYLAYLQDPKVTPIRISKNGMPPQGVLLRVSREARRTWKATDAKSQSLEANGGSSTPVARIANSSHWPHTDAATRAHLRELCRANAGNTTRNVQYLAQSPTPFGKTAARRWSRHNTPAHSSVFSGNDMAVSLAVSTADSMQPQGPLAELTRSELSHDRLSQDLPPLLSAPLFTPIKSTANEIPRLGSPFVAKSYGPSSSSTLMADFGVEEQRQSQTVGPLYNLKSPSRINRPRSRSNTQRRRSRQTPAEIRRTKRPSLASDMWSEPGASPVRPPSEPISRSLGSEISAPRSNIQELFEASSSIGRHVSTDAPARLGSPFGSIPSSFSFPNRHSSGLSGLNQSASYRPFGSVQRLYTHAADQEDSAPPRSSLESRLTYLDERLKDFRHRDREWHPRRSESPF</sequence>
<accession>A0A0B7JPY5</accession>